<keyword evidence="5" id="KW-1185">Reference proteome</keyword>
<feature type="transmembrane region" description="Helical" evidence="2">
    <location>
        <begin position="201"/>
        <end position="222"/>
    </location>
</feature>
<sequence length="622" mass="65165">MRFVLAILAFVVAAAMIVLGIAQHTIFLGPSTYAVNTTVKGDLPYTVISGEELTQQPGQQSLTVSGSDQVFLAYGRTADVQAWLGESPYNALTVDSENHRLKSSVVTPKAVQTDDVAEEPTEGGAAAPEDAAPTAEEQAALDAQANPAGSDLWLAEYSEEGALVQTISVPDDVSVILASNGTDAAPDRVEVSWPLDNATPWAGPLIVGGILLLIVGLVLYLLGIQHMRRSRGPRRKGVTAGPGMEKMPKVPKPSRYKSDKQHGSAPKRKRSIRKSMVAIVPIALVSALALTGCSASSWPDFSGTGQVTPTPTPTDLLPVEDQPYPAVTGPQLKRIVSQISGVALEADAARDATLAATRFSGPALEERTANYAIRAKLPDYALPTPIPATAGGLTLPEATETWPRTVLTVVHDDTDPSLAPTAVVLVQESPRENYLVQSAVRLEPDAQIPDVAPATIGTARLPPESTFQILQPNQLAAAYADVITNGDQSEYFDLFEAEGDSLRTAIAADRQAKKDGLPSTATIEFSAAAGTATPVALATNESGAIVAVDIVETEVVKPVDTGAKIKLAPDSATSALSGLTETETGVQATYTDQLLFYVPPAGSTESIRLLGFSQALNKAAGL</sequence>
<feature type="region of interest" description="Disordered" evidence="1">
    <location>
        <begin position="106"/>
        <end position="134"/>
    </location>
</feature>
<dbReference type="AlphaFoldDB" id="A0A1I4ZRW8"/>
<dbReference type="Proteomes" id="UP000198867">
    <property type="component" value="Unassembled WGS sequence"/>
</dbReference>
<keyword evidence="2" id="KW-0472">Membrane</keyword>
<dbReference type="RefSeq" id="WP_090709391.1">
    <property type="nucleotide sequence ID" value="NZ_FOVM01000002.1"/>
</dbReference>
<dbReference type="EMBL" id="FOVM01000002">
    <property type="protein sequence ID" value="SFN52907.1"/>
    <property type="molecule type" value="Genomic_DNA"/>
</dbReference>
<feature type="compositionally biased region" description="Low complexity" evidence="1">
    <location>
        <begin position="122"/>
        <end position="134"/>
    </location>
</feature>
<gene>
    <name evidence="4" type="ORF">SAMN05216219_1018</name>
</gene>
<dbReference type="Pfam" id="PF26366">
    <property type="entry name" value="DUF8094"/>
    <property type="match status" value="1"/>
</dbReference>
<feature type="transmembrane region" description="Helical" evidence="2">
    <location>
        <begin position="276"/>
        <end position="298"/>
    </location>
</feature>
<dbReference type="InterPro" id="IPR058407">
    <property type="entry name" value="DUF8094"/>
</dbReference>
<evidence type="ECO:0000313" key="5">
    <source>
        <dbReference type="Proteomes" id="UP000198867"/>
    </source>
</evidence>
<reference evidence="5" key="1">
    <citation type="submission" date="2016-10" db="EMBL/GenBank/DDBJ databases">
        <authorList>
            <person name="Varghese N."/>
            <person name="Submissions S."/>
        </authorList>
    </citation>
    <scope>NUCLEOTIDE SEQUENCE [LARGE SCALE GENOMIC DNA]</scope>
    <source>
        <strain evidence="5">CGMCC 1.11101</strain>
    </source>
</reference>
<dbReference type="OrthoDB" id="3265533at2"/>
<name>A0A1I4ZRW8_9MICO</name>
<evidence type="ECO:0000256" key="1">
    <source>
        <dbReference type="SAM" id="MobiDB-lite"/>
    </source>
</evidence>
<evidence type="ECO:0000259" key="3">
    <source>
        <dbReference type="Pfam" id="PF26366"/>
    </source>
</evidence>
<accession>A0A1I4ZRW8</accession>
<evidence type="ECO:0000256" key="2">
    <source>
        <dbReference type="SAM" id="Phobius"/>
    </source>
</evidence>
<organism evidence="4 5">
    <name type="scientific">Mycetocola miduiensis</name>
    <dbReference type="NCBI Taxonomy" id="995034"/>
    <lineage>
        <taxon>Bacteria</taxon>
        <taxon>Bacillati</taxon>
        <taxon>Actinomycetota</taxon>
        <taxon>Actinomycetes</taxon>
        <taxon>Micrococcales</taxon>
        <taxon>Microbacteriaceae</taxon>
        <taxon>Mycetocola</taxon>
    </lineage>
</organism>
<protein>
    <recommendedName>
        <fullName evidence="3">DUF8094 domain-containing protein</fullName>
    </recommendedName>
</protein>
<evidence type="ECO:0000313" key="4">
    <source>
        <dbReference type="EMBL" id="SFN52907.1"/>
    </source>
</evidence>
<proteinExistence type="predicted"/>
<feature type="region of interest" description="Disordered" evidence="1">
    <location>
        <begin position="231"/>
        <end position="271"/>
    </location>
</feature>
<dbReference type="STRING" id="995034.SAMN05216219_1018"/>
<keyword evidence="2" id="KW-0812">Transmembrane</keyword>
<keyword evidence="2" id="KW-1133">Transmembrane helix</keyword>
<feature type="domain" description="DUF8094" evidence="3">
    <location>
        <begin position="324"/>
        <end position="619"/>
    </location>
</feature>